<proteinExistence type="predicted"/>
<evidence type="ECO:0000313" key="2">
    <source>
        <dbReference type="Proteomes" id="UP000186817"/>
    </source>
</evidence>
<reference evidence="1 2" key="1">
    <citation type="submission" date="2016-02" db="EMBL/GenBank/DDBJ databases">
        <title>Genome analysis of coral dinoflagellate symbionts highlights evolutionary adaptations to a symbiotic lifestyle.</title>
        <authorList>
            <person name="Aranda M."/>
            <person name="Li Y."/>
            <person name="Liew Y.J."/>
            <person name="Baumgarten S."/>
            <person name="Simakov O."/>
            <person name="Wilson M."/>
            <person name="Piel J."/>
            <person name="Ashoor H."/>
            <person name="Bougouffa S."/>
            <person name="Bajic V.B."/>
            <person name="Ryu T."/>
            <person name="Ravasi T."/>
            <person name="Bayer T."/>
            <person name="Micklem G."/>
            <person name="Kim H."/>
            <person name="Bhak J."/>
            <person name="Lajeunesse T.C."/>
            <person name="Voolstra C.R."/>
        </authorList>
    </citation>
    <scope>NUCLEOTIDE SEQUENCE [LARGE SCALE GENOMIC DNA]</scope>
    <source>
        <strain evidence="1 2">CCMP2467</strain>
    </source>
</reference>
<accession>A0A1Q9D3R6</accession>
<dbReference type="EMBL" id="LSRX01000741">
    <property type="protein sequence ID" value="OLP89823.1"/>
    <property type="molecule type" value="Genomic_DNA"/>
</dbReference>
<organism evidence="1 2">
    <name type="scientific">Symbiodinium microadriaticum</name>
    <name type="common">Dinoflagellate</name>
    <name type="synonym">Zooxanthella microadriatica</name>
    <dbReference type="NCBI Taxonomy" id="2951"/>
    <lineage>
        <taxon>Eukaryota</taxon>
        <taxon>Sar</taxon>
        <taxon>Alveolata</taxon>
        <taxon>Dinophyceae</taxon>
        <taxon>Suessiales</taxon>
        <taxon>Symbiodiniaceae</taxon>
        <taxon>Symbiodinium</taxon>
    </lineage>
</organism>
<name>A0A1Q9D3R6_SYMMI</name>
<sequence>MPKSPGYSLTGIAKEWGSQAELLGRLSTQRRLIQAPEGEELKCCNKHVSHNYHVLRPLLEAVAQQPNWELIHLDAIYGEIVSIRNDMKIPNNQDQVRILSSLSCSASSIQICPLQL</sequence>
<gene>
    <name evidence="1" type="ORF">AK812_SmicGene28682</name>
</gene>
<dbReference type="OrthoDB" id="413794at2759"/>
<dbReference type="AlphaFoldDB" id="A0A1Q9D3R6"/>
<keyword evidence="2" id="KW-1185">Reference proteome</keyword>
<evidence type="ECO:0000313" key="1">
    <source>
        <dbReference type="EMBL" id="OLP89823.1"/>
    </source>
</evidence>
<comment type="caution">
    <text evidence="1">The sequence shown here is derived from an EMBL/GenBank/DDBJ whole genome shotgun (WGS) entry which is preliminary data.</text>
</comment>
<protein>
    <submittedName>
        <fullName evidence="1">Uncharacterized protein</fullName>
    </submittedName>
</protein>
<dbReference type="Proteomes" id="UP000186817">
    <property type="component" value="Unassembled WGS sequence"/>
</dbReference>